<dbReference type="AlphaFoldDB" id="A0A8S1HEX8"/>
<dbReference type="GO" id="GO:0034715">
    <property type="term" value="C:pICln-Sm protein complex"/>
    <property type="evidence" value="ECO:0007669"/>
    <property type="project" value="TreeGrafter"/>
</dbReference>
<organism evidence="6 7">
    <name type="scientific">Caenorhabditis auriculariae</name>
    <dbReference type="NCBI Taxonomy" id="2777116"/>
    <lineage>
        <taxon>Eukaryota</taxon>
        <taxon>Metazoa</taxon>
        <taxon>Ecdysozoa</taxon>
        <taxon>Nematoda</taxon>
        <taxon>Chromadorea</taxon>
        <taxon>Rhabditida</taxon>
        <taxon>Rhabditina</taxon>
        <taxon>Rhabditomorpha</taxon>
        <taxon>Rhabditoidea</taxon>
        <taxon>Rhabditidae</taxon>
        <taxon>Peloderinae</taxon>
        <taxon>Caenorhabditis</taxon>
    </lineage>
</organism>
<dbReference type="PANTHER" id="PTHR21399:SF0">
    <property type="entry name" value="METHYLOSOME SUBUNIT PICLN"/>
    <property type="match status" value="1"/>
</dbReference>
<feature type="compositionally biased region" description="Acidic residues" evidence="5">
    <location>
        <begin position="162"/>
        <end position="179"/>
    </location>
</feature>
<sequence>MTTLTNVSIPEEGVRLTQPHVQAYIGSQSLGNGTLIISERAVTWTLTSAQSGDHSAQGFELSYPSIVLHATSTDRSNFPEEHIYIVVDGNKSERRRRRVPLLLTNEEEAARRALQVESEEMNEDEDDDDSEAGRSIEVRFVPDDKSSLSQIYHEVCVGQELNPEEDDDMSDDEGLECDEVSNGHDLQVNGSDGHWYTAENMDGVELSEEGMANLQRMMGGRRDDSDDEQIEQ</sequence>
<evidence type="ECO:0008006" key="8">
    <source>
        <dbReference type="Google" id="ProtNLM"/>
    </source>
</evidence>
<evidence type="ECO:0000256" key="4">
    <source>
        <dbReference type="ARBA" id="ARBA00023242"/>
    </source>
</evidence>
<feature type="compositionally biased region" description="Acidic residues" evidence="5">
    <location>
        <begin position="117"/>
        <end position="130"/>
    </location>
</feature>
<keyword evidence="4" id="KW-0539">Nucleus</keyword>
<dbReference type="OrthoDB" id="19714at2759"/>
<dbReference type="InterPro" id="IPR011993">
    <property type="entry name" value="PH-like_dom_sf"/>
</dbReference>
<dbReference type="GO" id="GO:0005829">
    <property type="term" value="C:cytosol"/>
    <property type="evidence" value="ECO:0007669"/>
    <property type="project" value="TreeGrafter"/>
</dbReference>
<dbReference type="InterPro" id="IPR039924">
    <property type="entry name" value="ICln/Lot5/Saf5"/>
</dbReference>
<proteinExistence type="predicted"/>
<keyword evidence="7" id="KW-1185">Reference proteome</keyword>
<dbReference type="Proteomes" id="UP000835052">
    <property type="component" value="Unassembled WGS sequence"/>
</dbReference>
<gene>
    <name evidence="6" type="ORF">CAUJ_LOCUS8747</name>
</gene>
<evidence type="ECO:0000256" key="5">
    <source>
        <dbReference type="SAM" id="MobiDB-lite"/>
    </source>
</evidence>
<dbReference type="PANTHER" id="PTHR21399">
    <property type="entry name" value="CHLORIDE CONDUCTANCE REGULATORY PROTEIN ICLN"/>
    <property type="match status" value="1"/>
</dbReference>
<dbReference type="GO" id="GO:0045292">
    <property type="term" value="P:mRNA cis splicing, via spliceosome"/>
    <property type="evidence" value="ECO:0007669"/>
    <property type="project" value="TreeGrafter"/>
</dbReference>
<comment type="caution">
    <text evidence="6">The sequence shown here is derived from an EMBL/GenBank/DDBJ whole genome shotgun (WGS) entry which is preliminary data.</text>
</comment>
<evidence type="ECO:0000256" key="1">
    <source>
        <dbReference type="ARBA" id="ARBA00004123"/>
    </source>
</evidence>
<feature type="region of interest" description="Disordered" evidence="5">
    <location>
        <begin position="157"/>
        <end position="232"/>
    </location>
</feature>
<evidence type="ECO:0000313" key="7">
    <source>
        <dbReference type="Proteomes" id="UP000835052"/>
    </source>
</evidence>
<reference evidence="6" key="1">
    <citation type="submission" date="2020-10" db="EMBL/GenBank/DDBJ databases">
        <authorList>
            <person name="Kikuchi T."/>
        </authorList>
    </citation>
    <scope>NUCLEOTIDE SEQUENCE</scope>
    <source>
        <strain evidence="6">NKZ352</strain>
    </source>
</reference>
<dbReference type="Gene3D" id="2.30.29.30">
    <property type="entry name" value="Pleckstrin-homology domain (PH domain)/Phosphotyrosine-binding domain (PTB)"/>
    <property type="match status" value="1"/>
</dbReference>
<feature type="region of interest" description="Disordered" evidence="5">
    <location>
        <begin position="113"/>
        <end position="133"/>
    </location>
</feature>
<keyword evidence="3" id="KW-0963">Cytoplasm</keyword>
<dbReference type="EMBL" id="CAJGYM010000030">
    <property type="protein sequence ID" value="CAD6192828.1"/>
    <property type="molecule type" value="Genomic_DNA"/>
</dbReference>
<evidence type="ECO:0000256" key="2">
    <source>
        <dbReference type="ARBA" id="ARBA00004496"/>
    </source>
</evidence>
<dbReference type="GO" id="GO:0000387">
    <property type="term" value="P:spliceosomal snRNP assembly"/>
    <property type="evidence" value="ECO:0007669"/>
    <property type="project" value="TreeGrafter"/>
</dbReference>
<dbReference type="GO" id="GO:0005681">
    <property type="term" value="C:spliceosomal complex"/>
    <property type="evidence" value="ECO:0007669"/>
    <property type="project" value="TreeGrafter"/>
</dbReference>
<dbReference type="Pfam" id="PF03517">
    <property type="entry name" value="Voldacs"/>
    <property type="match status" value="1"/>
</dbReference>
<evidence type="ECO:0000256" key="3">
    <source>
        <dbReference type="ARBA" id="ARBA00022490"/>
    </source>
</evidence>
<protein>
    <recommendedName>
        <fullName evidence="8">Methylosome subunit pICln</fullName>
    </recommendedName>
</protein>
<name>A0A8S1HEX8_9PELO</name>
<accession>A0A8S1HEX8</accession>
<evidence type="ECO:0000313" key="6">
    <source>
        <dbReference type="EMBL" id="CAD6192828.1"/>
    </source>
</evidence>
<comment type="subcellular location">
    <subcellularLocation>
        <location evidence="2">Cytoplasm</location>
    </subcellularLocation>
    <subcellularLocation>
        <location evidence="1">Nucleus</location>
    </subcellularLocation>
</comment>